<accession>A0A2R6WD37</accession>
<organism evidence="2 3">
    <name type="scientific">Marchantia polymorpha</name>
    <name type="common">Common liverwort</name>
    <name type="synonym">Marchantia aquatica</name>
    <dbReference type="NCBI Taxonomy" id="3197"/>
    <lineage>
        <taxon>Eukaryota</taxon>
        <taxon>Viridiplantae</taxon>
        <taxon>Streptophyta</taxon>
        <taxon>Embryophyta</taxon>
        <taxon>Marchantiophyta</taxon>
        <taxon>Marchantiopsida</taxon>
        <taxon>Marchantiidae</taxon>
        <taxon>Marchantiales</taxon>
        <taxon>Marchantiaceae</taxon>
        <taxon>Marchantia</taxon>
    </lineage>
</organism>
<feature type="region of interest" description="Disordered" evidence="1">
    <location>
        <begin position="80"/>
        <end position="187"/>
    </location>
</feature>
<dbReference type="EMBL" id="KZ772779">
    <property type="protein sequence ID" value="PTQ31771.1"/>
    <property type="molecule type" value="Genomic_DNA"/>
</dbReference>
<evidence type="ECO:0000313" key="3">
    <source>
        <dbReference type="Proteomes" id="UP000244005"/>
    </source>
</evidence>
<feature type="compositionally biased region" description="Low complexity" evidence="1">
    <location>
        <begin position="133"/>
        <end position="143"/>
    </location>
</feature>
<name>A0A2R6WD37_MARPO</name>
<reference evidence="3" key="1">
    <citation type="journal article" date="2017" name="Cell">
        <title>Insights into land plant evolution garnered from the Marchantia polymorpha genome.</title>
        <authorList>
            <person name="Bowman J.L."/>
            <person name="Kohchi T."/>
            <person name="Yamato K.T."/>
            <person name="Jenkins J."/>
            <person name="Shu S."/>
            <person name="Ishizaki K."/>
            <person name="Yamaoka S."/>
            <person name="Nishihama R."/>
            <person name="Nakamura Y."/>
            <person name="Berger F."/>
            <person name="Adam C."/>
            <person name="Aki S.S."/>
            <person name="Althoff F."/>
            <person name="Araki T."/>
            <person name="Arteaga-Vazquez M.A."/>
            <person name="Balasubrmanian S."/>
            <person name="Barry K."/>
            <person name="Bauer D."/>
            <person name="Boehm C.R."/>
            <person name="Briginshaw L."/>
            <person name="Caballero-Perez J."/>
            <person name="Catarino B."/>
            <person name="Chen F."/>
            <person name="Chiyoda S."/>
            <person name="Chovatia M."/>
            <person name="Davies K.M."/>
            <person name="Delmans M."/>
            <person name="Demura T."/>
            <person name="Dierschke T."/>
            <person name="Dolan L."/>
            <person name="Dorantes-Acosta A.E."/>
            <person name="Eklund D.M."/>
            <person name="Florent S.N."/>
            <person name="Flores-Sandoval E."/>
            <person name="Fujiyama A."/>
            <person name="Fukuzawa H."/>
            <person name="Galik B."/>
            <person name="Grimanelli D."/>
            <person name="Grimwood J."/>
            <person name="Grossniklaus U."/>
            <person name="Hamada T."/>
            <person name="Haseloff J."/>
            <person name="Hetherington A.J."/>
            <person name="Higo A."/>
            <person name="Hirakawa Y."/>
            <person name="Hundley H.N."/>
            <person name="Ikeda Y."/>
            <person name="Inoue K."/>
            <person name="Inoue S.I."/>
            <person name="Ishida S."/>
            <person name="Jia Q."/>
            <person name="Kakita M."/>
            <person name="Kanazawa T."/>
            <person name="Kawai Y."/>
            <person name="Kawashima T."/>
            <person name="Kennedy M."/>
            <person name="Kinose K."/>
            <person name="Kinoshita T."/>
            <person name="Kohara Y."/>
            <person name="Koide E."/>
            <person name="Komatsu K."/>
            <person name="Kopischke S."/>
            <person name="Kubo M."/>
            <person name="Kyozuka J."/>
            <person name="Lagercrantz U."/>
            <person name="Lin S.S."/>
            <person name="Lindquist E."/>
            <person name="Lipzen A.M."/>
            <person name="Lu C.W."/>
            <person name="De Luna E."/>
            <person name="Martienssen R.A."/>
            <person name="Minamino N."/>
            <person name="Mizutani M."/>
            <person name="Mizutani M."/>
            <person name="Mochizuki N."/>
            <person name="Monte I."/>
            <person name="Mosher R."/>
            <person name="Nagasaki H."/>
            <person name="Nakagami H."/>
            <person name="Naramoto S."/>
            <person name="Nishitani K."/>
            <person name="Ohtani M."/>
            <person name="Okamoto T."/>
            <person name="Okumura M."/>
            <person name="Phillips J."/>
            <person name="Pollak B."/>
            <person name="Reinders A."/>
            <person name="Rovekamp M."/>
            <person name="Sano R."/>
            <person name="Sawa S."/>
            <person name="Schmid M.W."/>
            <person name="Shirakawa M."/>
            <person name="Solano R."/>
            <person name="Spunde A."/>
            <person name="Suetsugu N."/>
            <person name="Sugano S."/>
            <person name="Sugiyama A."/>
            <person name="Sun R."/>
            <person name="Suzuki Y."/>
            <person name="Takenaka M."/>
            <person name="Takezawa D."/>
            <person name="Tomogane H."/>
            <person name="Tsuzuki M."/>
            <person name="Ueda T."/>
            <person name="Umeda M."/>
            <person name="Ward J.M."/>
            <person name="Watanabe Y."/>
            <person name="Yazaki K."/>
            <person name="Yokoyama R."/>
            <person name="Yoshitake Y."/>
            <person name="Yotsui I."/>
            <person name="Zachgo S."/>
            <person name="Schmutz J."/>
        </authorList>
    </citation>
    <scope>NUCLEOTIDE SEQUENCE [LARGE SCALE GENOMIC DNA]</scope>
    <source>
        <strain evidence="3">Tak-1</strain>
    </source>
</reference>
<proteinExistence type="predicted"/>
<keyword evidence="3" id="KW-1185">Reference proteome</keyword>
<evidence type="ECO:0000313" key="2">
    <source>
        <dbReference type="EMBL" id="PTQ31771.1"/>
    </source>
</evidence>
<dbReference type="AlphaFoldDB" id="A0A2R6WD37"/>
<gene>
    <name evidence="2" type="ORF">MARPO_0107s0038</name>
</gene>
<dbReference type="Proteomes" id="UP000244005">
    <property type="component" value="Unassembled WGS sequence"/>
</dbReference>
<feature type="compositionally biased region" description="Basic and acidic residues" evidence="1">
    <location>
        <begin position="147"/>
        <end position="160"/>
    </location>
</feature>
<dbReference type="Gramene" id="Mp1g29230.1">
    <property type="protein sequence ID" value="Mp1g29230.1.cds"/>
    <property type="gene ID" value="Mp1g29230"/>
</dbReference>
<evidence type="ECO:0000256" key="1">
    <source>
        <dbReference type="SAM" id="MobiDB-lite"/>
    </source>
</evidence>
<sequence>MLVVYSRQSVPSVRTVSPPPAPSACLAPCRWEAPGLPYLPPRSLSSSLSLVLARSLSLSRRRPSSLLCCYRRCSSGRSSTLVVRRPPARPPASSRCCDGQQQQRRRRRRLSLLAPAVPSRATSRTSEQVNVRPPLAALAPSPAGSRRGVDREIDPSRSELEPPTAAKATKTRVGGCPSPARAGGWSFVGSKVGRGFDNWCDLEPSWGRGGGGGGWG</sequence>
<protein>
    <submittedName>
        <fullName evidence="2">Uncharacterized protein</fullName>
    </submittedName>
</protein>
<feature type="compositionally biased region" description="Polar residues" evidence="1">
    <location>
        <begin position="120"/>
        <end position="129"/>
    </location>
</feature>